<keyword evidence="7" id="KW-0508">mRNA splicing</keyword>
<dbReference type="PANTHER" id="PTHR23003:SF51">
    <property type="entry name" value="SERINE-ARGININE PROTEIN 55"/>
    <property type="match status" value="1"/>
</dbReference>
<feature type="domain" description="RRM" evidence="10">
    <location>
        <begin position="20"/>
        <end position="91"/>
    </location>
</feature>
<dbReference type="GO" id="GO:0005737">
    <property type="term" value="C:cytoplasm"/>
    <property type="evidence" value="ECO:0000318"/>
    <property type="project" value="GO_Central"/>
</dbReference>
<reference evidence="11" key="1">
    <citation type="journal article" date="2020" name="Nat. Ecol. Evol.">
        <title>Deeply conserved synteny resolves early events in vertebrate evolution.</title>
        <authorList>
            <person name="Simakov O."/>
            <person name="Marletaz F."/>
            <person name="Yue J.X."/>
            <person name="O'Connell B."/>
            <person name="Jenkins J."/>
            <person name="Brandt A."/>
            <person name="Calef R."/>
            <person name="Tung C.H."/>
            <person name="Huang T.K."/>
            <person name="Schmutz J."/>
            <person name="Satoh N."/>
            <person name="Yu J.K."/>
            <person name="Putnam N.H."/>
            <person name="Green R.E."/>
            <person name="Rokhsar D.S."/>
        </authorList>
    </citation>
    <scope>NUCLEOTIDE SEQUENCE [LARGE SCALE GENOMIC DNA]</scope>
    <source>
        <strain evidence="11">S238N-H82</strain>
    </source>
</reference>
<dbReference type="InterPro" id="IPR050374">
    <property type="entry name" value="RRT5_SRSF_SR"/>
</dbReference>
<dbReference type="KEGG" id="bfo:118411005"/>
<dbReference type="RefSeq" id="XP_035668895.1">
    <property type="nucleotide sequence ID" value="XM_035813002.1"/>
</dbReference>
<comment type="subcellular location">
    <subcellularLocation>
        <location evidence="1">Nucleus</location>
    </subcellularLocation>
</comment>
<evidence type="ECO:0000313" key="12">
    <source>
        <dbReference type="RefSeq" id="XP_035668895.1"/>
    </source>
</evidence>
<dbReference type="GO" id="GO:0008380">
    <property type="term" value="P:RNA splicing"/>
    <property type="evidence" value="ECO:0007669"/>
    <property type="project" value="UniProtKB-KW"/>
</dbReference>
<protein>
    <submittedName>
        <fullName evidence="12">Serine/arginine-rich splicing factor 6-like isoform X1</fullName>
    </submittedName>
</protein>
<evidence type="ECO:0000256" key="2">
    <source>
        <dbReference type="ARBA" id="ARBA00010269"/>
    </source>
</evidence>
<dbReference type="GeneID" id="118411005"/>
<dbReference type="PANTHER" id="PTHR23003">
    <property type="entry name" value="RNA RECOGNITION MOTIF RRM DOMAIN CONTAINING PROTEIN"/>
    <property type="match status" value="1"/>
</dbReference>
<sequence length="91" mass="10698">MCGILLFLRKRYGPPARTNYRLIVEKLSSRCSWQDLKDYVRQAGEVTFADVHKQNRNEGIVDFATYRDMENARRKLDGTEIYGRKIKLVKS</sequence>
<keyword evidence="4" id="KW-0507">mRNA processing</keyword>
<evidence type="ECO:0000313" key="11">
    <source>
        <dbReference type="Proteomes" id="UP000001554"/>
    </source>
</evidence>
<proteinExistence type="inferred from homology"/>
<comment type="similarity">
    <text evidence="2">Belongs to the splicing factor SR family.</text>
</comment>
<evidence type="ECO:0000256" key="1">
    <source>
        <dbReference type="ARBA" id="ARBA00004123"/>
    </source>
</evidence>
<keyword evidence="5" id="KW-0677">Repeat</keyword>
<dbReference type="AlphaFoldDB" id="A0A9J7KRU3"/>
<dbReference type="GO" id="GO:0006397">
    <property type="term" value="P:mRNA processing"/>
    <property type="evidence" value="ECO:0007669"/>
    <property type="project" value="UniProtKB-KW"/>
</dbReference>
<dbReference type="PROSITE" id="PS50102">
    <property type="entry name" value="RRM"/>
    <property type="match status" value="1"/>
</dbReference>
<dbReference type="Pfam" id="PF00076">
    <property type="entry name" value="RRM_1"/>
    <property type="match status" value="1"/>
</dbReference>
<keyword evidence="3" id="KW-0597">Phosphoprotein</keyword>
<keyword evidence="6 9" id="KW-0694">RNA-binding</keyword>
<evidence type="ECO:0000256" key="4">
    <source>
        <dbReference type="ARBA" id="ARBA00022664"/>
    </source>
</evidence>
<organism evidence="11 12">
    <name type="scientific">Branchiostoma floridae</name>
    <name type="common">Florida lancelet</name>
    <name type="synonym">Amphioxus</name>
    <dbReference type="NCBI Taxonomy" id="7739"/>
    <lineage>
        <taxon>Eukaryota</taxon>
        <taxon>Metazoa</taxon>
        <taxon>Chordata</taxon>
        <taxon>Cephalochordata</taxon>
        <taxon>Leptocardii</taxon>
        <taxon>Amphioxiformes</taxon>
        <taxon>Branchiostomatidae</taxon>
        <taxon>Branchiostoma</taxon>
    </lineage>
</organism>
<evidence type="ECO:0000256" key="6">
    <source>
        <dbReference type="ARBA" id="ARBA00022884"/>
    </source>
</evidence>
<dbReference type="GO" id="GO:0003729">
    <property type="term" value="F:mRNA binding"/>
    <property type="evidence" value="ECO:0000318"/>
    <property type="project" value="GO_Central"/>
</dbReference>
<evidence type="ECO:0000256" key="7">
    <source>
        <dbReference type="ARBA" id="ARBA00023187"/>
    </source>
</evidence>
<evidence type="ECO:0000259" key="10">
    <source>
        <dbReference type="PROSITE" id="PS50102"/>
    </source>
</evidence>
<dbReference type="InterPro" id="IPR035979">
    <property type="entry name" value="RBD_domain_sf"/>
</dbReference>
<dbReference type="GO" id="GO:0005634">
    <property type="term" value="C:nucleus"/>
    <property type="evidence" value="ECO:0000318"/>
    <property type="project" value="GO_Central"/>
</dbReference>
<evidence type="ECO:0000256" key="3">
    <source>
        <dbReference type="ARBA" id="ARBA00022553"/>
    </source>
</evidence>
<dbReference type="OrthoDB" id="1099063at2759"/>
<evidence type="ECO:0000256" key="9">
    <source>
        <dbReference type="PROSITE-ProRule" id="PRU00176"/>
    </source>
</evidence>
<dbReference type="FunFam" id="3.30.70.330:FF:000028">
    <property type="entry name" value="Putative serine/arginine-rich splicing factor 4"/>
    <property type="match status" value="1"/>
</dbReference>
<name>A0A9J7KRU3_BRAFL</name>
<keyword evidence="11" id="KW-1185">Reference proteome</keyword>
<dbReference type="SUPFAM" id="SSF54928">
    <property type="entry name" value="RNA-binding domain, RBD"/>
    <property type="match status" value="1"/>
</dbReference>
<accession>A0A9J7KRU3</accession>
<dbReference type="InterPro" id="IPR012677">
    <property type="entry name" value="Nucleotide-bd_a/b_plait_sf"/>
</dbReference>
<gene>
    <name evidence="12" type="primary">LOC118411005</name>
</gene>
<reference evidence="12" key="2">
    <citation type="submission" date="2025-08" db="UniProtKB">
        <authorList>
            <consortium name="RefSeq"/>
        </authorList>
    </citation>
    <scope>IDENTIFICATION</scope>
    <source>
        <strain evidence="12">S238N-H82</strain>
        <tissue evidence="12">Testes</tissue>
    </source>
</reference>
<dbReference type="Proteomes" id="UP000001554">
    <property type="component" value="Chromosome 1"/>
</dbReference>
<evidence type="ECO:0000256" key="5">
    <source>
        <dbReference type="ARBA" id="ARBA00022737"/>
    </source>
</evidence>
<dbReference type="InterPro" id="IPR000504">
    <property type="entry name" value="RRM_dom"/>
</dbReference>
<evidence type="ECO:0000256" key="8">
    <source>
        <dbReference type="ARBA" id="ARBA00023242"/>
    </source>
</evidence>
<keyword evidence="8" id="KW-0539">Nucleus</keyword>
<dbReference type="Gene3D" id="3.30.70.330">
    <property type="match status" value="1"/>
</dbReference>
<dbReference type="SMART" id="SM00360">
    <property type="entry name" value="RRM"/>
    <property type="match status" value="1"/>
</dbReference>